<gene>
    <name evidence="9" type="ORF">C9374_012672</name>
</gene>
<dbReference type="PRINTS" id="PR00619">
    <property type="entry name" value="GATAZNFINGER"/>
</dbReference>
<dbReference type="PANTHER" id="PTHR10071">
    <property type="entry name" value="TRANSCRIPTION FACTOR GATA FAMILY MEMBER"/>
    <property type="match status" value="1"/>
</dbReference>
<name>A0AA88GWV0_NAELO</name>
<comment type="caution">
    <text evidence="9">The sequence shown here is derived from an EMBL/GenBank/DDBJ whole genome shotgun (WGS) entry which is preliminary data.</text>
</comment>
<dbReference type="Gene3D" id="3.30.50.10">
    <property type="entry name" value="Erythroid Transcription Factor GATA-1, subunit A"/>
    <property type="match status" value="1"/>
</dbReference>
<feature type="compositionally biased region" description="Low complexity" evidence="7">
    <location>
        <begin position="176"/>
        <end position="189"/>
    </location>
</feature>
<evidence type="ECO:0000259" key="8">
    <source>
        <dbReference type="PROSITE" id="PS50114"/>
    </source>
</evidence>
<evidence type="ECO:0000256" key="5">
    <source>
        <dbReference type="ARBA" id="ARBA00023242"/>
    </source>
</evidence>
<feature type="domain" description="GATA-type" evidence="8">
    <location>
        <begin position="79"/>
        <end position="133"/>
    </location>
</feature>
<protein>
    <recommendedName>
        <fullName evidence="8">GATA-type domain-containing protein</fullName>
    </recommendedName>
</protein>
<reference evidence="9 10" key="1">
    <citation type="journal article" date="2018" name="BMC Genomics">
        <title>The genome of Naegleria lovaniensis, the basis for a comparative approach to unravel pathogenicity factors of the human pathogenic amoeba N. fowleri.</title>
        <authorList>
            <person name="Liechti N."/>
            <person name="Schurch N."/>
            <person name="Bruggmann R."/>
            <person name="Wittwer M."/>
        </authorList>
    </citation>
    <scope>NUCLEOTIDE SEQUENCE [LARGE SCALE GENOMIC DNA]</scope>
    <source>
        <strain evidence="9 10">ATCC 30569</strain>
    </source>
</reference>
<organism evidence="9 10">
    <name type="scientific">Naegleria lovaniensis</name>
    <name type="common">Amoeba</name>
    <dbReference type="NCBI Taxonomy" id="51637"/>
    <lineage>
        <taxon>Eukaryota</taxon>
        <taxon>Discoba</taxon>
        <taxon>Heterolobosea</taxon>
        <taxon>Tetramitia</taxon>
        <taxon>Eutetramitia</taxon>
        <taxon>Vahlkampfiidae</taxon>
        <taxon>Naegleria</taxon>
    </lineage>
</organism>
<evidence type="ECO:0000256" key="2">
    <source>
        <dbReference type="ARBA" id="ARBA00022723"/>
    </source>
</evidence>
<evidence type="ECO:0000256" key="4">
    <source>
        <dbReference type="ARBA" id="ARBA00022833"/>
    </source>
</evidence>
<dbReference type="InterPro" id="IPR013088">
    <property type="entry name" value="Znf_NHR/GATA"/>
</dbReference>
<feature type="compositionally biased region" description="Basic residues" evidence="7">
    <location>
        <begin position="68"/>
        <end position="78"/>
    </location>
</feature>
<dbReference type="AlphaFoldDB" id="A0AA88GWV0"/>
<dbReference type="GO" id="GO:0000122">
    <property type="term" value="P:negative regulation of transcription by RNA polymerase II"/>
    <property type="evidence" value="ECO:0007669"/>
    <property type="project" value="TreeGrafter"/>
</dbReference>
<evidence type="ECO:0000256" key="7">
    <source>
        <dbReference type="SAM" id="MobiDB-lite"/>
    </source>
</evidence>
<feature type="compositionally biased region" description="Low complexity" evidence="7">
    <location>
        <begin position="293"/>
        <end position="304"/>
    </location>
</feature>
<dbReference type="RefSeq" id="XP_044554314.1">
    <property type="nucleotide sequence ID" value="XM_044688464.1"/>
</dbReference>
<evidence type="ECO:0000313" key="10">
    <source>
        <dbReference type="Proteomes" id="UP000816034"/>
    </source>
</evidence>
<feature type="region of interest" description="Disordered" evidence="7">
    <location>
        <begin position="39"/>
        <end position="79"/>
    </location>
</feature>
<dbReference type="InterPro" id="IPR039355">
    <property type="entry name" value="Transcription_factor_GATA"/>
</dbReference>
<keyword evidence="4" id="KW-0862">Zinc</keyword>
<feature type="region of interest" description="Disordered" evidence="7">
    <location>
        <begin position="293"/>
        <end position="318"/>
    </location>
</feature>
<dbReference type="GeneID" id="68105126"/>
<dbReference type="CDD" id="cd00202">
    <property type="entry name" value="ZnF_GATA"/>
    <property type="match status" value="1"/>
</dbReference>
<evidence type="ECO:0000313" key="9">
    <source>
        <dbReference type="EMBL" id="KAG2392420.1"/>
    </source>
</evidence>
<keyword evidence="3 6" id="KW-0863">Zinc-finger</keyword>
<dbReference type="GO" id="GO:0005634">
    <property type="term" value="C:nucleus"/>
    <property type="evidence" value="ECO:0007669"/>
    <property type="project" value="UniProtKB-SubCell"/>
</dbReference>
<dbReference type="GO" id="GO:0008270">
    <property type="term" value="F:zinc ion binding"/>
    <property type="evidence" value="ECO:0007669"/>
    <property type="project" value="UniProtKB-KW"/>
</dbReference>
<evidence type="ECO:0000256" key="3">
    <source>
        <dbReference type="ARBA" id="ARBA00022771"/>
    </source>
</evidence>
<dbReference type="PANTHER" id="PTHR10071:SF281">
    <property type="entry name" value="BOX A-BINDING FACTOR-RELATED"/>
    <property type="match status" value="1"/>
</dbReference>
<dbReference type="Proteomes" id="UP000816034">
    <property type="component" value="Unassembled WGS sequence"/>
</dbReference>
<dbReference type="GO" id="GO:0045944">
    <property type="term" value="P:positive regulation of transcription by RNA polymerase II"/>
    <property type="evidence" value="ECO:0007669"/>
    <property type="project" value="TreeGrafter"/>
</dbReference>
<dbReference type="SUPFAM" id="SSF57716">
    <property type="entry name" value="Glucocorticoid receptor-like (DNA-binding domain)"/>
    <property type="match status" value="1"/>
</dbReference>
<dbReference type="PROSITE" id="PS50114">
    <property type="entry name" value="GATA_ZN_FINGER_2"/>
    <property type="match status" value="1"/>
</dbReference>
<keyword evidence="10" id="KW-1185">Reference proteome</keyword>
<dbReference type="Pfam" id="PF00320">
    <property type="entry name" value="GATA"/>
    <property type="match status" value="1"/>
</dbReference>
<comment type="subcellular location">
    <subcellularLocation>
        <location evidence="1">Nucleus</location>
    </subcellularLocation>
</comment>
<evidence type="ECO:0000256" key="1">
    <source>
        <dbReference type="ARBA" id="ARBA00004123"/>
    </source>
</evidence>
<dbReference type="EMBL" id="PYSW02000005">
    <property type="protein sequence ID" value="KAG2392420.1"/>
    <property type="molecule type" value="Genomic_DNA"/>
</dbReference>
<sequence>MSSPQHSTPQAVSNSNLSTRTSSMIPAWIRGNRYGIQPNTSTTHARIRKKKCASLHTSGDNEEESHCNHRSNTNRKSKPTIPLTCENCKTVETPVWRKGSNGEPLCNKCGLYVLRHGKSRPLEFDSIREIRKRRQEDEVNHTCNGENTKRKNEGCDNVETSQKKTKYDKNPNVQTSSSKALSHSSSPMSNYGNNDCFESQSMLRLKQQLEEAVQKYPEVVCTLISLVRKHVLPQHIARQSFLLSQQPHETSNECDQSLLHVFEEPQQHPPAILSSVKSDTKSDREIIRNFSPCSYESSSSCRSGSRYEEEKEAETDSDSWYFFSSEAELSENSDNESNV</sequence>
<dbReference type="GO" id="GO:0000981">
    <property type="term" value="F:DNA-binding transcription factor activity, RNA polymerase II-specific"/>
    <property type="evidence" value="ECO:0007669"/>
    <property type="project" value="TreeGrafter"/>
</dbReference>
<dbReference type="InterPro" id="IPR000679">
    <property type="entry name" value="Znf_GATA"/>
</dbReference>
<proteinExistence type="predicted"/>
<evidence type="ECO:0000256" key="6">
    <source>
        <dbReference type="PROSITE-ProRule" id="PRU00094"/>
    </source>
</evidence>
<keyword evidence="5" id="KW-0539">Nucleus</keyword>
<accession>A0AA88GWV0</accession>
<dbReference type="SMART" id="SM00401">
    <property type="entry name" value="ZnF_GATA"/>
    <property type="match status" value="1"/>
</dbReference>
<dbReference type="GO" id="GO:0000978">
    <property type="term" value="F:RNA polymerase II cis-regulatory region sequence-specific DNA binding"/>
    <property type="evidence" value="ECO:0007669"/>
    <property type="project" value="TreeGrafter"/>
</dbReference>
<keyword evidence="2" id="KW-0479">Metal-binding</keyword>
<feature type="region of interest" description="Disordered" evidence="7">
    <location>
        <begin position="135"/>
        <end position="193"/>
    </location>
</feature>